<feature type="transmembrane region" description="Helical" evidence="1">
    <location>
        <begin position="194"/>
        <end position="218"/>
    </location>
</feature>
<feature type="transmembrane region" description="Helical" evidence="1">
    <location>
        <begin position="44"/>
        <end position="65"/>
    </location>
</feature>
<evidence type="ECO:0000313" key="3">
    <source>
        <dbReference type="Proteomes" id="UP000673691"/>
    </source>
</evidence>
<organism evidence="2 3">
    <name type="scientific">Olpidium bornovanus</name>
    <dbReference type="NCBI Taxonomy" id="278681"/>
    <lineage>
        <taxon>Eukaryota</taxon>
        <taxon>Fungi</taxon>
        <taxon>Fungi incertae sedis</taxon>
        <taxon>Olpidiomycota</taxon>
        <taxon>Olpidiomycotina</taxon>
        <taxon>Olpidiomycetes</taxon>
        <taxon>Olpidiales</taxon>
        <taxon>Olpidiaceae</taxon>
        <taxon>Olpidium</taxon>
    </lineage>
</organism>
<dbReference type="OrthoDB" id="5599399at2759"/>
<feature type="transmembrane region" description="Helical" evidence="1">
    <location>
        <begin position="114"/>
        <end position="135"/>
    </location>
</feature>
<reference evidence="2 3" key="1">
    <citation type="journal article" name="Sci. Rep.">
        <title>Genome-scale phylogenetic analyses confirm Olpidium as the closest living zoosporic fungus to the non-flagellated, terrestrial fungi.</title>
        <authorList>
            <person name="Chang Y."/>
            <person name="Rochon D."/>
            <person name="Sekimoto S."/>
            <person name="Wang Y."/>
            <person name="Chovatia M."/>
            <person name="Sandor L."/>
            <person name="Salamov A."/>
            <person name="Grigoriev I.V."/>
            <person name="Stajich J.E."/>
            <person name="Spatafora J.W."/>
        </authorList>
    </citation>
    <scope>NUCLEOTIDE SEQUENCE [LARGE SCALE GENOMIC DNA]</scope>
    <source>
        <strain evidence="2">S191</strain>
    </source>
</reference>
<keyword evidence="3" id="KW-1185">Reference proteome</keyword>
<proteinExistence type="predicted"/>
<evidence type="ECO:0000313" key="2">
    <source>
        <dbReference type="EMBL" id="KAG5460899.1"/>
    </source>
</evidence>
<dbReference type="AlphaFoldDB" id="A0A8H8DJJ7"/>
<feature type="transmembrane region" description="Helical" evidence="1">
    <location>
        <begin position="155"/>
        <end position="173"/>
    </location>
</feature>
<comment type="caution">
    <text evidence="2">The sequence shown here is derived from an EMBL/GenBank/DDBJ whole genome shotgun (WGS) entry which is preliminary data.</text>
</comment>
<keyword evidence="1" id="KW-0472">Membrane</keyword>
<dbReference type="Proteomes" id="UP000673691">
    <property type="component" value="Unassembled WGS sequence"/>
</dbReference>
<feature type="transmembrane region" description="Helical" evidence="1">
    <location>
        <begin position="85"/>
        <end position="107"/>
    </location>
</feature>
<feature type="transmembrane region" description="Helical" evidence="1">
    <location>
        <begin position="12"/>
        <end position="32"/>
    </location>
</feature>
<evidence type="ECO:0000256" key="1">
    <source>
        <dbReference type="SAM" id="Phobius"/>
    </source>
</evidence>
<feature type="transmembrane region" description="Helical" evidence="1">
    <location>
        <begin position="230"/>
        <end position="251"/>
    </location>
</feature>
<keyword evidence="1" id="KW-1133">Transmembrane helix</keyword>
<sequence>MATLILNRLSGLITSGPSFMLNVSVLNIVLLLNRGTLTQKASIGACTAAIIVDILISFTLAMWFIDKTWRDFTRSVVAVACLKRLYSVVPVYVTFLRYMAICGSASLKEAHARLYAGVYFVLSVITAMLHILAYTAVNWNSAQARNSNLFKVYRYANLTTTSYFIFFGVWLDIQFIRIGRCNPHIQEGIRAARLYYNVWISLAYEIIVYVLFIISIVWSTFNVDVTSSVYVEQLLLSLMMSNGTYVVTTVANRNVNSSRGTVVAPTTSRLLVERSTSERPRGETCRNEISPV</sequence>
<dbReference type="EMBL" id="JAEFCI010004515">
    <property type="protein sequence ID" value="KAG5460899.1"/>
    <property type="molecule type" value="Genomic_DNA"/>
</dbReference>
<protein>
    <submittedName>
        <fullName evidence="2">Uncharacterized protein</fullName>
    </submittedName>
</protein>
<name>A0A8H8DJJ7_9FUNG</name>
<accession>A0A8H8DJJ7</accession>
<keyword evidence="1" id="KW-0812">Transmembrane</keyword>
<gene>
    <name evidence="2" type="ORF">BJ554DRAFT_6999</name>
</gene>